<evidence type="ECO:0000313" key="2">
    <source>
        <dbReference type="EMBL" id="MCF3945830.1"/>
    </source>
</evidence>
<keyword evidence="1" id="KW-1133">Transmembrane helix</keyword>
<feature type="transmembrane region" description="Helical" evidence="1">
    <location>
        <begin position="20"/>
        <end position="42"/>
    </location>
</feature>
<evidence type="ECO:0008006" key="4">
    <source>
        <dbReference type="Google" id="ProtNLM"/>
    </source>
</evidence>
<reference evidence="2 3" key="1">
    <citation type="submission" date="2022-01" db="EMBL/GenBank/DDBJ databases">
        <authorList>
            <person name="Won M."/>
            <person name="Kim S.-J."/>
            <person name="Kwon S.-W."/>
        </authorList>
    </citation>
    <scope>NUCLEOTIDE SEQUENCE [LARGE SCALE GENOMIC DNA]</scope>
    <source>
        <strain evidence="2 3">KCTC 23505</strain>
    </source>
</reference>
<feature type="transmembrane region" description="Helical" evidence="1">
    <location>
        <begin position="482"/>
        <end position="501"/>
    </location>
</feature>
<dbReference type="Proteomes" id="UP001521209">
    <property type="component" value="Unassembled WGS sequence"/>
</dbReference>
<dbReference type="EMBL" id="JAKGBZ010000005">
    <property type="protein sequence ID" value="MCF3945830.1"/>
    <property type="molecule type" value="Genomic_DNA"/>
</dbReference>
<evidence type="ECO:0000313" key="3">
    <source>
        <dbReference type="Proteomes" id="UP001521209"/>
    </source>
</evidence>
<comment type="caution">
    <text evidence="2">The sequence shown here is derived from an EMBL/GenBank/DDBJ whole genome shotgun (WGS) entry which is preliminary data.</text>
</comment>
<proteinExistence type="predicted"/>
<dbReference type="RefSeq" id="WP_235703066.1">
    <property type="nucleotide sequence ID" value="NZ_JAKGBZ010000005.1"/>
</dbReference>
<feature type="transmembrane region" description="Helical" evidence="1">
    <location>
        <begin position="385"/>
        <end position="405"/>
    </location>
</feature>
<feature type="transmembrane region" description="Helical" evidence="1">
    <location>
        <begin position="49"/>
        <end position="69"/>
    </location>
</feature>
<feature type="transmembrane region" description="Helical" evidence="1">
    <location>
        <begin position="116"/>
        <end position="149"/>
    </location>
</feature>
<dbReference type="PANTHER" id="PTHR38454">
    <property type="entry name" value="INTEGRAL MEMBRANE PROTEIN-RELATED"/>
    <property type="match status" value="1"/>
</dbReference>
<feature type="transmembrane region" description="Helical" evidence="1">
    <location>
        <begin position="318"/>
        <end position="342"/>
    </location>
</feature>
<name>A0ABS9DUK4_9PROT</name>
<organism evidence="2 3">
    <name type="scientific">Acidiphilium iwatense</name>
    <dbReference type="NCBI Taxonomy" id="768198"/>
    <lineage>
        <taxon>Bacteria</taxon>
        <taxon>Pseudomonadati</taxon>
        <taxon>Pseudomonadota</taxon>
        <taxon>Alphaproteobacteria</taxon>
        <taxon>Acetobacterales</taxon>
        <taxon>Acidocellaceae</taxon>
        <taxon>Acidiphilium</taxon>
    </lineage>
</organism>
<feature type="transmembrane region" description="Helical" evidence="1">
    <location>
        <begin position="287"/>
        <end position="306"/>
    </location>
</feature>
<feature type="transmembrane region" description="Helical" evidence="1">
    <location>
        <begin position="209"/>
        <end position="238"/>
    </location>
</feature>
<feature type="transmembrane region" description="Helical" evidence="1">
    <location>
        <begin position="417"/>
        <end position="437"/>
    </location>
</feature>
<gene>
    <name evidence="2" type="ORF">L2A60_03915</name>
</gene>
<keyword evidence="1" id="KW-0812">Transmembrane</keyword>
<keyword evidence="1" id="KW-0472">Membrane</keyword>
<keyword evidence="3" id="KW-1185">Reference proteome</keyword>
<dbReference type="InterPro" id="IPR018580">
    <property type="entry name" value="Uncharacterised_YfhO"/>
</dbReference>
<accession>A0ABS9DUK4</accession>
<protein>
    <recommendedName>
        <fullName evidence="4">Transmembrane protein</fullName>
    </recommendedName>
</protein>
<evidence type="ECO:0000256" key="1">
    <source>
        <dbReference type="SAM" id="Phobius"/>
    </source>
</evidence>
<feature type="transmembrane region" description="Helical" evidence="1">
    <location>
        <begin position="180"/>
        <end position="197"/>
    </location>
</feature>
<dbReference type="PANTHER" id="PTHR38454:SF1">
    <property type="entry name" value="INTEGRAL MEMBRANE PROTEIN"/>
    <property type="match status" value="1"/>
</dbReference>
<feature type="transmembrane region" description="Helical" evidence="1">
    <location>
        <begin position="449"/>
        <end position="475"/>
    </location>
</feature>
<feature type="transmembrane region" description="Helical" evidence="1">
    <location>
        <begin position="349"/>
        <end position="373"/>
    </location>
</feature>
<feature type="transmembrane region" description="Helical" evidence="1">
    <location>
        <begin position="866"/>
        <end position="889"/>
    </location>
</feature>
<sequence>MSETGLVLSAAPPAEWLDRYPWLPFLVIVLAALLGQVPSWIFELSTNPIWLQSGVVLGVGPGLLAGAPFGDPNVGWTNQALGHLAAQDWLHGRVPWWNPYSGIGLPLAGEMQPAALFLPFVLLLAFRGGIVWLELALQIFAGIATFCLLRRLKLGRLAALIGALLYEFNGTFAWVPGETILNVLPFLPVLLLGIEYARDSASRRHAVVLVALSIGGSILAGFPEAAYIDGLMALLWAIVRLFESPDRPAFAWRVAFGGILGLLIAAPAIVAFADFSAASDVFQTHAIGNLSVDLRGFASIILPYIYGPLGGDLGGARLLPVSSSIGGYIGALTLAFAFAGLASRRDRPIAIMLAVWIVLAAGKIFGFPPVMVLMNALPFMMDTMFFRYSAPAWELAAIILAANALEDAREGRMRLVLPLAATLAVIALAIGLAWPWAQSWHWNAHDRAIMVTWLIRATALPIGSMIAIALIWVLAKGERRRWLAGLILVGNSIILFALPQLSGVRPGRIDWPAIDFLKTHLGLSRFYALGPMPPNYSAYFEIPDINHNYLPVARNWADFVQSHLFPKLSTSSGDIFWAPFPDNEVPQASRDVVRFKRSYRYLGVRYFLTMPGDSLPPSFAMPADSSNATALPLWAGQSLTIAAVAPPVLRRIPVIGRVGVNQGTYANSANGTLSVTLCVDGQCGVGSGKLHNSPDDSAFVIGLDKPIHVAPGERFTVTVTHESGNHPVAIWLPPKHGQKSDLSSNTGQSLAGRTIQLVFGTTGHSGFKRVYSDPLMTIWRLKGAEPFYTTHGAACTLQNARLDSVTAICRTRALLIRRELFMPGWRASIDGVPAPVLKHHAIIQAVALEPGRNHVRFDFEPPYMTFGWIAFWIGIFGIAWQATGAAAFIRRR</sequence>
<feature type="transmembrane region" description="Helical" evidence="1">
    <location>
        <begin position="250"/>
        <end position="275"/>
    </location>
</feature>